<reference evidence="2 3" key="1">
    <citation type="journal article" date="2017" name="ISME J.">
        <title>Potential for microbial H2 and metal transformations associated with novel bacteria and archaea in deep terrestrial subsurface sediments.</title>
        <authorList>
            <person name="Hernsdorf A.W."/>
            <person name="Amano Y."/>
            <person name="Miyakawa K."/>
            <person name="Ise K."/>
            <person name="Suzuki Y."/>
            <person name="Anantharaman K."/>
            <person name="Probst A."/>
            <person name="Burstein D."/>
            <person name="Thomas B.C."/>
            <person name="Banfield J.F."/>
        </authorList>
    </citation>
    <scope>NUCLEOTIDE SEQUENCE [LARGE SCALE GENOMIC DNA]</scope>
    <source>
        <strain evidence="2">HGW-Wallbacteria-1</strain>
    </source>
</reference>
<evidence type="ECO:0000313" key="2">
    <source>
        <dbReference type="EMBL" id="PKK91216.1"/>
    </source>
</evidence>
<name>A0A2N1PSA4_9BACT</name>
<comment type="caution">
    <text evidence="2">The sequence shown here is derived from an EMBL/GenBank/DDBJ whole genome shotgun (WGS) entry which is preliminary data.</text>
</comment>
<accession>A0A2N1PSA4</accession>
<feature type="compositionally biased region" description="Basic and acidic residues" evidence="1">
    <location>
        <begin position="85"/>
        <end position="96"/>
    </location>
</feature>
<gene>
    <name evidence="2" type="ORF">CVV64_05450</name>
</gene>
<protein>
    <submittedName>
        <fullName evidence="2">Uncharacterized protein</fullName>
    </submittedName>
</protein>
<evidence type="ECO:0000313" key="3">
    <source>
        <dbReference type="Proteomes" id="UP000233256"/>
    </source>
</evidence>
<proteinExistence type="predicted"/>
<sequence>MPLYTFRAKDGEKGCQKCSEGYSEVLQCGEKHFFCSECGSRVERVYEKFSISISDGTVSSDRLDELGLSVLRRKPDGTFSVKGRPLVENESLRPEEPSSGESDDSSCNGCNGSDCHGCSNH</sequence>
<evidence type="ECO:0000256" key="1">
    <source>
        <dbReference type="SAM" id="MobiDB-lite"/>
    </source>
</evidence>
<dbReference type="Proteomes" id="UP000233256">
    <property type="component" value="Unassembled WGS sequence"/>
</dbReference>
<organism evidence="2 3">
    <name type="scientific">Candidatus Wallbacteria bacterium HGW-Wallbacteria-1</name>
    <dbReference type="NCBI Taxonomy" id="2013854"/>
    <lineage>
        <taxon>Bacteria</taxon>
        <taxon>Candidatus Walliibacteriota</taxon>
    </lineage>
</organism>
<dbReference type="AlphaFoldDB" id="A0A2N1PSA4"/>
<feature type="region of interest" description="Disordered" evidence="1">
    <location>
        <begin position="77"/>
        <end position="121"/>
    </location>
</feature>
<dbReference type="EMBL" id="PGXC01000003">
    <property type="protein sequence ID" value="PKK91216.1"/>
    <property type="molecule type" value="Genomic_DNA"/>
</dbReference>